<dbReference type="EMBL" id="JANBPW010000287">
    <property type="protein sequence ID" value="KAJ1950092.1"/>
    <property type="molecule type" value="Genomic_DNA"/>
</dbReference>
<proteinExistence type="predicted"/>
<evidence type="ECO:0000313" key="1">
    <source>
        <dbReference type="EMBL" id="KAJ1950092.1"/>
    </source>
</evidence>
<evidence type="ECO:0000313" key="2">
    <source>
        <dbReference type="Proteomes" id="UP001150603"/>
    </source>
</evidence>
<comment type="caution">
    <text evidence="1">The sequence shown here is derived from an EMBL/GenBank/DDBJ whole genome shotgun (WGS) entry which is preliminary data.</text>
</comment>
<reference evidence="1" key="1">
    <citation type="submission" date="2022-07" db="EMBL/GenBank/DDBJ databases">
        <title>Phylogenomic reconstructions and comparative analyses of Kickxellomycotina fungi.</title>
        <authorList>
            <person name="Reynolds N.K."/>
            <person name="Stajich J.E."/>
            <person name="Barry K."/>
            <person name="Grigoriev I.V."/>
            <person name="Crous P."/>
            <person name="Smith M.E."/>
        </authorList>
    </citation>
    <scope>NUCLEOTIDE SEQUENCE</scope>
    <source>
        <strain evidence="1">NRRL 5244</strain>
    </source>
</reference>
<protein>
    <submittedName>
        <fullName evidence="1">Cytochrome c oxidase assembly protein cox15</fullName>
    </submittedName>
</protein>
<dbReference type="Proteomes" id="UP001150603">
    <property type="component" value="Unassembled WGS sequence"/>
</dbReference>
<name>A0ACC1JFJ2_9FUNG</name>
<accession>A0ACC1JFJ2</accession>
<keyword evidence="2" id="KW-1185">Reference proteome</keyword>
<organism evidence="1 2">
    <name type="scientific">Linderina macrospora</name>
    <dbReference type="NCBI Taxonomy" id="4868"/>
    <lineage>
        <taxon>Eukaryota</taxon>
        <taxon>Fungi</taxon>
        <taxon>Fungi incertae sedis</taxon>
        <taxon>Zoopagomycota</taxon>
        <taxon>Kickxellomycotina</taxon>
        <taxon>Kickxellomycetes</taxon>
        <taxon>Kickxellales</taxon>
        <taxon>Kickxellaceae</taxon>
        <taxon>Linderina</taxon>
    </lineage>
</organism>
<gene>
    <name evidence="1" type="primary">COX15_1</name>
    <name evidence="1" type="ORF">FBU59_000841</name>
</gene>
<sequence>MFARRLLNGGACRRLFARRVHSEPADPLLAKIDISQVSSSATGNWLLFSSGLSLGVIAANGIVRTSDATLVVPSITTLTVPSSEEQWTQRYVAYTQTSNFRAQHTQMPMDEFKQKYWKVMTSRYLSMALAAGYFVPLAVLARGRHIARKEYGRVAANGALVLGYAAAGAKLQTSGNGSESGMPSVGWQLSQVTLGYFMFSDLLIYGLGILRTRRLVSGRFPHSARFRQIFEQPDVRQARLYAVLVEHGIVCAGMAGVFMATTNAGQFYPEWPLVGSRAIASDDFCATGWRIWENPAVVAVMHRSLGEGAGVLALLTWIKFMRLRKALPRSAILFAHGMLAMTAAQVALGIATLWSTVHPHVSLAHETNSYLLLVATILLMNSTKRLPPNQHLGKLIRSLKLPK</sequence>